<gene>
    <name evidence="11" type="ORF">DFR48_10696</name>
</gene>
<protein>
    <recommendedName>
        <fullName evidence="9">TRAP transporter small permease protein</fullName>
    </recommendedName>
</protein>
<dbReference type="InterPro" id="IPR007387">
    <property type="entry name" value="TRAP_DctQ"/>
</dbReference>
<evidence type="ECO:0000256" key="6">
    <source>
        <dbReference type="ARBA" id="ARBA00022989"/>
    </source>
</evidence>
<feature type="transmembrane region" description="Helical" evidence="9">
    <location>
        <begin position="92"/>
        <end position="114"/>
    </location>
</feature>
<organism evidence="11 12">
    <name type="scientific">Ciceribacter lividus</name>
    <dbReference type="NCBI Taxonomy" id="1197950"/>
    <lineage>
        <taxon>Bacteria</taxon>
        <taxon>Pseudomonadati</taxon>
        <taxon>Pseudomonadota</taxon>
        <taxon>Alphaproteobacteria</taxon>
        <taxon>Hyphomicrobiales</taxon>
        <taxon>Rhizobiaceae</taxon>
        <taxon>Ciceribacter</taxon>
    </lineage>
</organism>
<comment type="function">
    <text evidence="9">Part of the tripartite ATP-independent periplasmic (TRAP) transport system.</text>
</comment>
<dbReference type="Proteomes" id="UP000252582">
    <property type="component" value="Unassembled WGS sequence"/>
</dbReference>
<evidence type="ECO:0000313" key="11">
    <source>
        <dbReference type="EMBL" id="RCW23974.1"/>
    </source>
</evidence>
<accession>A0A6I7HN89</accession>
<dbReference type="RefSeq" id="WP_114363398.1">
    <property type="nucleotide sequence ID" value="NZ_QPIX01000006.1"/>
</dbReference>
<feature type="domain" description="Tripartite ATP-independent periplasmic transporters DctQ component" evidence="10">
    <location>
        <begin position="32"/>
        <end position="161"/>
    </location>
</feature>
<dbReference type="InterPro" id="IPR055348">
    <property type="entry name" value="DctQ"/>
</dbReference>
<dbReference type="AlphaFoldDB" id="A0A6I7HN89"/>
<feature type="transmembrane region" description="Helical" evidence="9">
    <location>
        <begin position="54"/>
        <end position="72"/>
    </location>
</feature>
<dbReference type="GO" id="GO:0005886">
    <property type="term" value="C:plasma membrane"/>
    <property type="evidence" value="ECO:0007669"/>
    <property type="project" value="UniProtKB-SubCell"/>
</dbReference>
<comment type="subcellular location">
    <subcellularLocation>
        <location evidence="1 9">Cell inner membrane</location>
        <topology evidence="1 9">Multi-pass membrane protein</topology>
    </subcellularLocation>
</comment>
<name>A0A6I7HN89_9HYPH</name>
<dbReference type="PANTHER" id="PTHR35011">
    <property type="entry name" value="2,3-DIKETO-L-GULONATE TRAP TRANSPORTER SMALL PERMEASE PROTEIN YIAM"/>
    <property type="match status" value="1"/>
</dbReference>
<evidence type="ECO:0000256" key="3">
    <source>
        <dbReference type="ARBA" id="ARBA00022475"/>
    </source>
</evidence>
<evidence type="ECO:0000256" key="7">
    <source>
        <dbReference type="ARBA" id="ARBA00023136"/>
    </source>
</evidence>
<evidence type="ECO:0000256" key="1">
    <source>
        <dbReference type="ARBA" id="ARBA00004429"/>
    </source>
</evidence>
<keyword evidence="12" id="KW-1185">Reference proteome</keyword>
<feature type="transmembrane region" description="Helical" evidence="9">
    <location>
        <begin position="134"/>
        <end position="158"/>
    </location>
</feature>
<keyword evidence="7 9" id="KW-0472">Membrane</keyword>
<keyword evidence="3" id="KW-1003">Cell membrane</keyword>
<evidence type="ECO:0000256" key="4">
    <source>
        <dbReference type="ARBA" id="ARBA00022519"/>
    </source>
</evidence>
<dbReference type="Pfam" id="PF04290">
    <property type="entry name" value="DctQ"/>
    <property type="match status" value="1"/>
</dbReference>
<comment type="subunit">
    <text evidence="9">The complex comprises the extracytoplasmic solute receptor protein and the two transmembrane proteins.</text>
</comment>
<dbReference type="GO" id="GO:0022857">
    <property type="term" value="F:transmembrane transporter activity"/>
    <property type="evidence" value="ECO:0007669"/>
    <property type="project" value="UniProtKB-UniRule"/>
</dbReference>
<comment type="similarity">
    <text evidence="8 9">Belongs to the TRAP transporter small permease family.</text>
</comment>
<proteinExistence type="inferred from homology"/>
<keyword evidence="4 9" id="KW-0997">Cell inner membrane</keyword>
<evidence type="ECO:0000256" key="8">
    <source>
        <dbReference type="ARBA" id="ARBA00038436"/>
    </source>
</evidence>
<evidence type="ECO:0000256" key="5">
    <source>
        <dbReference type="ARBA" id="ARBA00022692"/>
    </source>
</evidence>
<dbReference type="PROSITE" id="PS51257">
    <property type="entry name" value="PROKAR_LIPOPROTEIN"/>
    <property type="match status" value="1"/>
</dbReference>
<dbReference type="EMBL" id="QPIX01000006">
    <property type="protein sequence ID" value="RCW23974.1"/>
    <property type="molecule type" value="Genomic_DNA"/>
</dbReference>
<evidence type="ECO:0000259" key="10">
    <source>
        <dbReference type="Pfam" id="PF04290"/>
    </source>
</evidence>
<reference evidence="11 12" key="1">
    <citation type="submission" date="2018-07" db="EMBL/GenBank/DDBJ databases">
        <title>Genomic Encyclopedia of Type Strains, Phase IV (KMG-IV): sequencing the most valuable type-strain genomes for metagenomic binning, comparative biology and taxonomic classification.</title>
        <authorList>
            <person name="Goeker M."/>
        </authorList>
    </citation>
    <scope>NUCLEOTIDE SEQUENCE [LARGE SCALE GENOMIC DNA]</scope>
    <source>
        <strain evidence="11 12">DSM 25528</strain>
    </source>
</reference>
<evidence type="ECO:0000313" key="12">
    <source>
        <dbReference type="Proteomes" id="UP000252582"/>
    </source>
</evidence>
<keyword evidence="2 9" id="KW-0813">Transport</keyword>
<feature type="transmembrane region" description="Helical" evidence="9">
    <location>
        <begin position="20"/>
        <end position="42"/>
    </location>
</feature>
<keyword evidence="5 9" id="KW-0812">Transmembrane</keyword>
<evidence type="ECO:0000256" key="2">
    <source>
        <dbReference type="ARBA" id="ARBA00022448"/>
    </source>
</evidence>
<evidence type="ECO:0000256" key="9">
    <source>
        <dbReference type="RuleBase" id="RU369079"/>
    </source>
</evidence>
<sequence>MIASFRKHPVGNLLDRLYLLAGYLAAACLVGLLVVIVMQMVARWTDLTFPGGTQYAGYLMAASTFLAFAYTLNSGGHIRVELLLQALGKSKFLVELWCLLVGTAASSYLAWYAVKLVYWSRKLHDLSQGLDATPLWYVQIPVAAGAIILAVCFADNLVTVIFTRRDNINQSAEAGLTE</sequence>
<comment type="caution">
    <text evidence="11">The sequence shown here is derived from an EMBL/GenBank/DDBJ whole genome shotgun (WGS) entry which is preliminary data.</text>
</comment>
<keyword evidence="6 9" id="KW-1133">Transmembrane helix</keyword>